<dbReference type="NCBIfam" id="TIGR00277">
    <property type="entry name" value="HDIG"/>
    <property type="match status" value="1"/>
</dbReference>
<dbReference type="PANTHER" id="PTHR33525:SF5">
    <property type="entry name" value="TWO COMPONENT SIGNAL TRANSDUCTION SYSTEM RESPONSE REGULATOR"/>
    <property type="match status" value="1"/>
</dbReference>
<dbReference type="PROSITE" id="PS51833">
    <property type="entry name" value="HDOD"/>
    <property type="match status" value="1"/>
</dbReference>
<feature type="domain" description="HDOD" evidence="1">
    <location>
        <begin position="18"/>
        <end position="214"/>
    </location>
</feature>
<dbReference type="Gene3D" id="1.10.3210.10">
    <property type="entry name" value="Hypothetical protein af1432"/>
    <property type="match status" value="1"/>
</dbReference>
<name>L7VTU4_9BACT</name>
<dbReference type="InterPro" id="IPR013976">
    <property type="entry name" value="HDOD"/>
</dbReference>
<evidence type="ECO:0000313" key="2">
    <source>
        <dbReference type="EMBL" id="AGC72592.1"/>
    </source>
</evidence>
<dbReference type="CDD" id="cd00077">
    <property type="entry name" value="HDc"/>
    <property type="match status" value="1"/>
</dbReference>
<dbReference type="EMBL" id="JX649907">
    <property type="protein sequence ID" value="AGC72592.1"/>
    <property type="molecule type" value="Genomic_DNA"/>
</dbReference>
<organism evidence="2">
    <name type="scientific">uncultured bacterium A1Q1_fos_1134</name>
    <dbReference type="NCBI Taxonomy" id="1256543"/>
    <lineage>
        <taxon>Bacteria</taxon>
        <taxon>environmental samples</taxon>
    </lineage>
</organism>
<sequence length="285" mass="30828">MQPTPISRDDVIARATELPAFPRIVVEILATLDDPDSSLELLAGHIKHDPVITARILAMANTAASMTRRLSMVRDVFTATSLIGLGRVRETALTTRLGSFVANLGGTGATGFWRHSVAVGVCSEELAHHVNLRTPGDLALVAGLLHDIGQLWLARFRPGDYRATWDDALAHTHDIVQAERAHLGIDHAEIGAWLAEHWGLPASIVSAIRHHHDAGNDEPELLVPLLHVAEVLSNALDLGGRPENRVTSISSTACARLGLVWNEEVRSMFGRIEARSAHANQIFAG</sequence>
<dbReference type="Pfam" id="PF08668">
    <property type="entry name" value="HDOD"/>
    <property type="match status" value="1"/>
</dbReference>
<evidence type="ECO:0000259" key="1">
    <source>
        <dbReference type="PROSITE" id="PS51833"/>
    </source>
</evidence>
<reference evidence="2" key="1">
    <citation type="submission" date="2012-09" db="EMBL/GenBank/DDBJ databases">
        <title>Metagenomic Characterization of a Microbial Community in Wastewater Detects High Levels of Antibiotic Resistance.</title>
        <authorList>
            <person name="Abrams M."/>
            <person name="Caldwell A."/>
            <person name="Vandaei E."/>
            <person name="Lee W."/>
            <person name="Perrott J."/>
            <person name="Khan S.Y."/>
            <person name="Ta J."/>
            <person name="Romero D."/>
            <person name="Nguyen V."/>
            <person name="Pourmand N."/>
            <person name="Ouverney C.C."/>
        </authorList>
    </citation>
    <scope>NUCLEOTIDE SEQUENCE</scope>
</reference>
<dbReference type="InterPro" id="IPR052340">
    <property type="entry name" value="RNase_Y/CdgJ"/>
</dbReference>
<dbReference type="InterPro" id="IPR006675">
    <property type="entry name" value="HDIG_dom"/>
</dbReference>
<dbReference type="InterPro" id="IPR003607">
    <property type="entry name" value="HD/PDEase_dom"/>
</dbReference>
<protein>
    <submittedName>
        <fullName evidence="2">HDIG</fullName>
    </submittedName>
</protein>
<dbReference type="PANTHER" id="PTHR33525">
    <property type="match status" value="1"/>
</dbReference>
<accession>L7VTU4</accession>
<dbReference type="SUPFAM" id="SSF109604">
    <property type="entry name" value="HD-domain/PDEase-like"/>
    <property type="match status" value="1"/>
</dbReference>
<proteinExistence type="predicted"/>
<dbReference type="AlphaFoldDB" id="L7VTU4"/>